<dbReference type="Pfam" id="PF19054">
    <property type="entry name" value="DUF5753"/>
    <property type="match status" value="1"/>
</dbReference>
<reference evidence="2" key="1">
    <citation type="submission" date="2021-05" db="EMBL/GenBank/DDBJ databases">
        <authorList>
            <person name="Kaiqin L."/>
            <person name="Jian G."/>
        </authorList>
    </citation>
    <scope>NUCLEOTIDE SEQUENCE</scope>
    <source>
        <strain evidence="2">HDS5</strain>
    </source>
</reference>
<dbReference type="InterPro" id="IPR043917">
    <property type="entry name" value="DUF5753"/>
</dbReference>
<keyword evidence="3" id="KW-1185">Reference proteome</keyword>
<protein>
    <submittedName>
        <fullName evidence="2">Helix-turn-helix domain-containing protein</fullName>
    </submittedName>
</protein>
<proteinExistence type="predicted"/>
<feature type="domain" description="DUF5753" evidence="1">
    <location>
        <begin position="106"/>
        <end position="278"/>
    </location>
</feature>
<organism evidence="2 3">
    <name type="scientific">Nocardiopsis eucommiae</name>
    <dbReference type="NCBI Taxonomy" id="2831970"/>
    <lineage>
        <taxon>Bacteria</taxon>
        <taxon>Bacillati</taxon>
        <taxon>Actinomycetota</taxon>
        <taxon>Actinomycetes</taxon>
        <taxon>Streptosporangiales</taxon>
        <taxon>Nocardiopsidaceae</taxon>
        <taxon>Nocardiopsis</taxon>
    </lineage>
</organism>
<dbReference type="AlphaFoldDB" id="A0A975QKS3"/>
<evidence type="ECO:0000313" key="2">
    <source>
        <dbReference type="EMBL" id="QVJ01505.1"/>
    </source>
</evidence>
<dbReference type="Pfam" id="PF13560">
    <property type="entry name" value="HTH_31"/>
    <property type="match status" value="1"/>
</dbReference>
<name>A0A975QKS3_9ACTN</name>
<dbReference type="Proteomes" id="UP000682416">
    <property type="component" value="Chromosome"/>
</dbReference>
<accession>A0A975QKS3</accession>
<evidence type="ECO:0000259" key="1">
    <source>
        <dbReference type="Pfam" id="PF19054"/>
    </source>
</evidence>
<dbReference type="KEGG" id="nec:KGD82_26605"/>
<dbReference type="EMBL" id="CP074402">
    <property type="protein sequence ID" value="QVJ01505.1"/>
    <property type="molecule type" value="Genomic_DNA"/>
</dbReference>
<sequence length="285" mass="32106">MAASPTLRRRRLARELLRLREEAGLTAKQAAAEAKKAAPDKSWFEAKITRIETRKLLRVKDADLQVLLDVYGVSDPDQREAYRKLAREAATSGWWYGYRDILGAGTYVDLESEASRIRTYQVQHLPGLLQTEAYARAMIRAGGVTSEEEVDRRVEVRMMRQHLLTRLDAPRLWAVIDETAFRKLPSDVAADQIRHLLMVQRPSLRVQVLPDLVGPHAGMDGSFVVLDFKSDPSAVYAEQVGGGGLLIEDTEQITIYETVLDHVQASALSVEDSRVWLEARLNQLD</sequence>
<evidence type="ECO:0000313" key="3">
    <source>
        <dbReference type="Proteomes" id="UP000682416"/>
    </source>
</evidence>
<gene>
    <name evidence="2" type="ORF">KGD82_26605</name>
</gene>